<dbReference type="PANTHER" id="PTHR44259:SF114">
    <property type="entry name" value="OS06G0707300 PROTEIN"/>
    <property type="match status" value="1"/>
</dbReference>
<evidence type="ECO:0000259" key="1">
    <source>
        <dbReference type="SMART" id="SM00256"/>
    </source>
</evidence>
<evidence type="ECO:0000313" key="3">
    <source>
        <dbReference type="Proteomes" id="UP000737018"/>
    </source>
</evidence>
<dbReference type="Proteomes" id="UP000737018">
    <property type="component" value="Unassembled WGS sequence"/>
</dbReference>
<feature type="domain" description="F-box" evidence="1">
    <location>
        <begin position="29"/>
        <end position="70"/>
    </location>
</feature>
<dbReference type="InterPro" id="IPR005174">
    <property type="entry name" value="KIB1-4_b-propeller"/>
</dbReference>
<keyword evidence="3" id="KW-1185">Reference proteome</keyword>
<dbReference type="PANTHER" id="PTHR44259">
    <property type="entry name" value="OS07G0183000 PROTEIN-RELATED"/>
    <property type="match status" value="1"/>
</dbReference>
<sequence length="426" mass="48797">MDGIGYVVMGPALIPASEENKHECPLSELPENLIYEIGKRLTIYADYVRLRSTCKSFQSLLPKVPNHQLSQVPWLMIPPANDASDTHCKFFSILENKMYKLELPKVQGKLLRGSSHGWVLMINGYPELNLINPLTRAQIQLPPIDTFPDVLGYRPYMADEEYLILRVRPNLPKPAKVQVESIAYVRDVFIHKLVLSSNPTTSKEYMAMAIYGMVLDLAFCKNGDKKWTLIQQNDQHMNHDIISHKGKFYVLRNDGGLWVGDSASLPNMTQLVPSLPRTILNYFSLARTISGEFFMVRKIHKLEPISRIDHIYSYKTIDFVVYKLDHHQGELKWRMVKNIGDNLFFVGINDSLCISSQNLARYKGNCIYFTDDYFDCHREGIVGGHDMGVYNVEDRSIKPLPGYNYYVSHAMLVWPPPIWVSPNPAP</sequence>
<comment type="caution">
    <text evidence="2">The sequence shown here is derived from an EMBL/GenBank/DDBJ whole genome shotgun (WGS) entry which is preliminary data.</text>
</comment>
<dbReference type="InterPro" id="IPR050942">
    <property type="entry name" value="F-box_BR-signaling"/>
</dbReference>
<organism evidence="2 3">
    <name type="scientific">Castanea mollissima</name>
    <name type="common">Chinese chestnut</name>
    <dbReference type="NCBI Taxonomy" id="60419"/>
    <lineage>
        <taxon>Eukaryota</taxon>
        <taxon>Viridiplantae</taxon>
        <taxon>Streptophyta</taxon>
        <taxon>Embryophyta</taxon>
        <taxon>Tracheophyta</taxon>
        <taxon>Spermatophyta</taxon>
        <taxon>Magnoliopsida</taxon>
        <taxon>eudicotyledons</taxon>
        <taxon>Gunneridae</taxon>
        <taxon>Pentapetalae</taxon>
        <taxon>rosids</taxon>
        <taxon>fabids</taxon>
        <taxon>Fagales</taxon>
        <taxon>Fagaceae</taxon>
        <taxon>Castanea</taxon>
    </lineage>
</organism>
<gene>
    <name evidence="2" type="ORF">CMV_003114</name>
</gene>
<dbReference type="EMBL" id="JRKL02000240">
    <property type="protein sequence ID" value="KAF3973470.1"/>
    <property type="molecule type" value="Genomic_DNA"/>
</dbReference>
<evidence type="ECO:0000313" key="2">
    <source>
        <dbReference type="EMBL" id="KAF3973470.1"/>
    </source>
</evidence>
<dbReference type="SMART" id="SM00256">
    <property type="entry name" value="FBOX"/>
    <property type="match status" value="1"/>
</dbReference>
<reference evidence="2" key="1">
    <citation type="submission" date="2020-03" db="EMBL/GenBank/DDBJ databases">
        <title>Castanea mollissima Vanexum genome sequencing.</title>
        <authorList>
            <person name="Staton M."/>
        </authorList>
    </citation>
    <scope>NUCLEOTIDE SEQUENCE</scope>
    <source>
        <tissue evidence="2">Leaf</tissue>
    </source>
</reference>
<dbReference type="InterPro" id="IPR001810">
    <property type="entry name" value="F-box_dom"/>
</dbReference>
<proteinExistence type="predicted"/>
<name>A0A8J4RPB1_9ROSI</name>
<dbReference type="OrthoDB" id="642536at2759"/>
<dbReference type="Pfam" id="PF03478">
    <property type="entry name" value="Beta-prop_KIB1-4"/>
    <property type="match status" value="1"/>
</dbReference>
<protein>
    <recommendedName>
        <fullName evidence="1">F-box domain-containing protein</fullName>
    </recommendedName>
</protein>
<accession>A0A8J4RPB1</accession>
<dbReference type="AlphaFoldDB" id="A0A8J4RPB1"/>